<dbReference type="InterPro" id="IPR004030">
    <property type="entry name" value="NOS_N"/>
</dbReference>
<dbReference type="InterPro" id="IPR050607">
    <property type="entry name" value="NOS"/>
</dbReference>
<dbReference type="PIRSF" id="PIRSF037219">
    <property type="entry name" value="NOS_oxygenase"/>
    <property type="match status" value="1"/>
</dbReference>
<dbReference type="CDD" id="cd00575">
    <property type="entry name" value="NOS_oxygenase"/>
    <property type="match status" value="1"/>
</dbReference>
<dbReference type="EC" id="1.14.14.47" evidence="4 11"/>
<keyword evidence="7 11" id="KW-0479">Metal-binding</keyword>
<evidence type="ECO:0000313" key="15">
    <source>
        <dbReference type="Proteomes" id="UP000030401"/>
    </source>
</evidence>
<evidence type="ECO:0000256" key="2">
    <source>
        <dbReference type="ARBA" id="ARBA00002642"/>
    </source>
</evidence>
<evidence type="ECO:0000256" key="7">
    <source>
        <dbReference type="ARBA" id="ARBA00022723"/>
    </source>
</evidence>
<keyword evidence="8 11" id="KW-0560">Oxidoreductase</keyword>
<evidence type="ECO:0000256" key="6">
    <source>
        <dbReference type="ARBA" id="ARBA00022617"/>
    </source>
</evidence>
<dbReference type="AlphaFoldDB" id="A0A0A5G656"/>
<dbReference type="Gene3D" id="3.90.440.10">
    <property type="entry name" value="Nitric Oxide Synthase,Heme Domain,Chain A domain 2"/>
    <property type="match status" value="1"/>
</dbReference>
<comment type="subunit">
    <text evidence="11">Homodimer.</text>
</comment>
<dbReference type="GO" id="GO:0006809">
    <property type="term" value="P:nitric oxide biosynthetic process"/>
    <property type="evidence" value="ECO:0007669"/>
    <property type="project" value="InterPro"/>
</dbReference>
<dbReference type="Proteomes" id="UP000030401">
    <property type="component" value="Unassembled WGS sequence"/>
</dbReference>
<dbReference type="EMBL" id="AVPG01000006">
    <property type="protein sequence ID" value="KGX87494.1"/>
    <property type="molecule type" value="Genomic_DNA"/>
</dbReference>
<dbReference type="Gene3D" id="3.90.340.10">
    <property type="entry name" value="Nitric Oxide Synthase, Chain A, domain 1"/>
    <property type="match status" value="1"/>
</dbReference>
<protein>
    <recommendedName>
        <fullName evidence="5 11">Nitric oxide synthase oxygenase</fullName>
        <ecNumber evidence="4 11">1.14.14.47</ecNumber>
    </recommendedName>
</protein>
<evidence type="ECO:0000256" key="12">
    <source>
        <dbReference type="PIRSR" id="PIRSR037219-1"/>
    </source>
</evidence>
<name>A0A0A5G656_9BACI</name>
<dbReference type="GO" id="GO:0004517">
    <property type="term" value="F:nitric-oxide synthase activity"/>
    <property type="evidence" value="ECO:0007669"/>
    <property type="project" value="InterPro"/>
</dbReference>
<comment type="cofactor">
    <cofactor evidence="1 11 12">
        <name>heme</name>
        <dbReference type="ChEBI" id="CHEBI:30413"/>
    </cofactor>
</comment>
<dbReference type="STRING" id="1385512.N784_14710"/>
<dbReference type="SUPFAM" id="SSF56512">
    <property type="entry name" value="Nitric oxide (NO) synthase oxygenase domain"/>
    <property type="match status" value="1"/>
</dbReference>
<comment type="catalytic activity">
    <reaction evidence="10">
        <text>3 reduced [flavodoxin] + 2 L-arginine + 4 O2 = 3 oxidized [flavodoxin] + 2 L-citrulline + 2 nitric oxide + 4 H2O + 5 H(+)</text>
        <dbReference type="Rhea" id="RHEA:52324"/>
        <dbReference type="Rhea" id="RHEA-COMP:10622"/>
        <dbReference type="Rhea" id="RHEA-COMP:10623"/>
        <dbReference type="ChEBI" id="CHEBI:15377"/>
        <dbReference type="ChEBI" id="CHEBI:15378"/>
        <dbReference type="ChEBI" id="CHEBI:15379"/>
        <dbReference type="ChEBI" id="CHEBI:16480"/>
        <dbReference type="ChEBI" id="CHEBI:32682"/>
        <dbReference type="ChEBI" id="CHEBI:57618"/>
        <dbReference type="ChEBI" id="CHEBI:57743"/>
        <dbReference type="ChEBI" id="CHEBI:58210"/>
        <dbReference type="EC" id="1.14.14.47"/>
    </reaction>
</comment>
<dbReference type="InterPro" id="IPR017142">
    <property type="entry name" value="Nitric_oxide_synthase_Oase-su"/>
</dbReference>
<evidence type="ECO:0000256" key="3">
    <source>
        <dbReference type="ARBA" id="ARBA00005411"/>
    </source>
</evidence>
<dbReference type="InterPro" id="IPR044940">
    <property type="entry name" value="NOS_dom_2"/>
</dbReference>
<keyword evidence="9 11" id="KW-0408">Iron</keyword>
<dbReference type="OrthoDB" id="3398374at2"/>
<comment type="caution">
    <text evidence="14">The sequence shown here is derived from an EMBL/GenBank/DDBJ whole genome shotgun (WGS) entry which is preliminary data.</text>
</comment>
<keyword evidence="6 11" id="KW-0349">Heme</keyword>
<evidence type="ECO:0000256" key="11">
    <source>
        <dbReference type="PIRNR" id="PIRNR037219"/>
    </source>
</evidence>
<organism evidence="14 15">
    <name type="scientific">Pontibacillus litoralis JSM 072002</name>
    <dbReference type="NCBI Taxonomy" id="1385512"/>
    <lineage>
        <taxon>Bacteria</taxon>
        <taxon>Bacillati</taxon>
        <taxon>Bacillota</taxon>
        <taxon>Bacilli</taxon>
        <taxon>Bacillales</taxon>
        <taxon>Bacillaceae</taxon>
        <taxon>Pontibacillus</taxon>
    </lineage>
</organism>
<evidence type="ECO:0000256" key="4">
    <source>
        <dbReference type="ARBA" id="ARBA00012735"/>
    </source>
</evidence>
<keyword evidence="15" id="KW-1185">Reference proteome</keyword>
<dbReference type="PANTHER" id="PTHR43410:SF1">
    <property type="entry name" value="NITRIC OXIDE SYNTHASE"/>
    <property type="match status" value="1"/>
</dbReference>
<dbReference type="InterPro" id="IPR044944">
    <property type="entry name" value="NOS_dom_3"/>
</dbReference>
<dbReference type="Pfam" id="PF02898">
    <property type="entry name" value="NO_synthase"/>
    <property type="match status" value="1"/>
</dbReference>
<comment type="similarity">
    <text evidence="3 11">Belongs to the NOS family. Bacterial NOS oxygenase subfamily.</text>
</comment>
<dbReference type="GO" id="GO:0046872">
    <property type="term" value="F:metal ion binding"/>
    <property type="evidence" value="ECO:0007669"/>
    <property type="project" value="UniProtKB-KW"/>
</dbReference>
<proteinExistence type="inferred from homology"/>
<sequence length="362" mass="42038">MNRDRIHQAEQFITTCYRELKKSEHTLNIRLEEVKKSIAETGFYEHTTEELTHGAKMAWRNSNKCIGRLFWNSLTVFDYRSACTADEVYHALVDHVNYATNNGKIRPAISIFKPSHKDDSIRIWNHQLIRYAGYETSQGVIGDPDSLSFTTECQRLGWKGNDTPFDILPWVIQIGENDPVWFEVPQDIVLEVPIKHPNLPWFEALKLKWYAVPLLSDMKLEIGGIEYKAAPFNGWYMETEIGARNLADDFRYNLLPVIAEKMGLDTKRNSSLWKDRALIELNTAVIHSYKKVGVSIVDHHTAADQFQLFEQQEHQCGRQLTGDWVWLNPPVSPATTHIFHQEYDNTIHSPNYFYQDKPYSCM</sequence>
<evidence type="ECO:0000256" key="9">
    <source>
        <dbReference type="ARBA" id="ARBA00023004"/>
    </source>
</evidence>
<comment type="function">
    <text evidence="2 11">Catalyzes the production of nitric oxide.</text>
</comment>
<dbReference type="Gene3D" id="3.90.1230.10">
    <property type="entry name" value="Nitric Oxide Synthase, Chain A, domain 3"/>
    <property type="match status" value="1"/>
</dbReference>
<dbReference type="PANTHER" id="PTHR43410">
    <property type="entry name" value="NITRIC OXIDE SYNTHASE OXYGENASE"/>
    <property type="match status" value="1"/>
</dbReference>
<feature type="binding site" description="axial binding residue" evidence="12">
    <location>
        <position position="65"/>
    </location>
    <ligand>
        <name>heme</name>
        <dbReference type="ChEBI" id="CHEBI:30413"/>
    </ligand>
    <ligandPart>
        <name>Fe</name>
        <dbReference type="ChEBI" id="CHEBI:18248"/>
    </ligandPart>
</feature>
<dbReference type="RefSeq" id="WP_036833254.1">
    <property type="nucleotide sequence ID" value="NZ_AVPG01000006.1"/>
</dbReference>
<dbReference type="InterPro" id="IPR036119">
    <property type="entry name" value="NOS_N_sf"/>
</dbReference>
<reference evidence="14 15" key="1">
    <citation type="submission" date="2013-08" db="EMBL/GenBank/DDBJ databases">
        <authorList>
            <person name="Huang J."/>
            <person name="Wang G."/>
        </authorList>
    </citation>
    <scope>NUCLEOTIDE SEQUENCE [LARGE SCALE GENOMIC DNA]</scope>
    <source>
        <strain evidence="14 15">JSM 072002</strain>
    </source>
</reference>
<evidence type="ECO:0000256" key="5">
    <source>
        <dbReference type="ARBA" id="ARBA00018859"/>
    </source>
</evidence>
<evidence type="ECO:0000313" key="14">
    <source>
        <dbReference type="EMBL" id="KGX87494.1"/>
    </source>
</evidence>
<accession>A0A0A5G656</accession>
<evidence type="ECO:0000256" key="1">
    <source>
        <dbReference type="ARBA" id="ARBA00001971"/>
    </source>
</evidence>
<dbReference type="GO" id="GO:0020037">
    <property type="term" value="F:heme binding"/>
    <property type="evidence" value="ECO:0007669"/>
    <property type="project" value="InterPro"/>
</dbReference>
<feature type="domain" description="Nitric oxide synthase (NOS)" evidence="13">
    <location>
        <begin position="5"/>
        <end position="359"/>
    </location>
</feature>
<evidence type="ECO:0000259" key="13">
    <source>
        <dbReference type="Pfam" id="PF02898"/>
    </source>
</evidence>
<dbReference type="InterPro" id="IPR044943">
    <property type="entry name" value="NOS_dom_1"/>
</dbReference>
<gene>
    <name evidence="14" type="ORF">N784_14710</name>
</gene>
<evidence type="ECO:0000256" key="10">
    <source>
        <dbReference type="ARBA" id="ARBA00048713"/>
    </source>
</evidence>
<comment type="miscellaneous">
    <text evidence="11">This protein is similar to the oxygenase domain of eukaryotic nitric oxide synthases but lacks the reductase domain which, in eukaryotes, is responsible for transfer of electrons to the ferric heme during nitric oxide synthesis.</text>
</comment>
<dbReference type="eggNOG" id="COG4362">
    <property type="taxonomic scope" value="Bacteria"/>
</dbReference>
<evidence type="ECO:0000256" key="8">
    <source>
        <dbReference type="ARBA" id="ARBA00023002"/>
    </source>
</evidence>